<dbReference type="EMBL" id="BAAAQN010000052">
    <property type="protein sequence ID" value="GAA2051600.1"/>
    <property type="molecule type" value="Genomic_DNA"/>
</dbReference>
<evidence type="ECO:0000256" key="1">
    <source>
        <dbReference type="SAM" id="MobiDB-lite"/>
    </source>
</evidence>
<organism evidence="2 3">
    <name type="scientific">Catenulispora yoronensis</name>
    <dbReference type="NCBI Taxonomy" id="450799"/>
    <lineage>
        <taxon>Bacteria</taxon>
        <taxon>Bacillati</taxon>
        <taxon>Actinomycetota</taxon>
        <taxon>Actinomycetes</taxon>
        <taxon>Catenulisporales</taxon>
        <taxon>Catenulisporaceae</taxon>
        <taxon>Catenulispora</taxon>
    </lineage>
</organism>
<gene>
    <name evidence="2" type="ORF">GCM10009839_68310</name>
</gene>
<feature type="region of interest" description="Disordered" evidence="1">
    <location>
        <begin position="134"/>
        <end position="166"/>
    </location>
</feature>
<dbReference type="Pfam" id="PF19953">
    <property type="entry name" value="EACC1"/>
    <property type="match status" value="1"/>
</dbReference>
<feature type="compositionally biased region" description="Gly residues" evidence="1">
    <location>
        <begin position="140"/>
        <end position="151"/>
    </location>
</feature>
<reference evidence="3" key="1">
    <citation type="journal article" date="2019" name="Int. J. Syst. Evol. Microbiol.">
        <title>The Global Catalogue of Microorganisms (GCM) 10K type strain sequencing project: providing services to taxonomists for standard genome sequencing and annotation.</title>
        <authorList>
            <consortium name="The Broad Institute Genomics Platform"/>
            <consortium name="The Broad Institute Genome Sequencing Center for Infectious Disease"/>
            <person name="Wu L."/>
            <person name="Ma J."/>
        </authorList>
    </citation>
    <scope>NUCLEOTIDE SEQUENCE [LARGE SCALE GENOMIC DNA]</scope>
    <source>
        <strain evidence="3">JCM 16014</strain>
    </source>
</reference>
<proteinExistence type="predicted"/>
<dbReference type="InterPro" id="IPR045428">
    <property type="entry name" value="EACC1"/>
</dbReference>
<sequence length="166" mass="17376">MAGPTESEPWRGHGEDVEEQNGSDRVEARIFVDEGALEDIGSLDQWLANEDAFRGRVKAVRKPIGPEEMGGAVELLSVAVSPGGAGAVLASSLTTWLLTRRSKAKLRIEADDRVVVLELATVDEVGPLLERLLLSPGTKNGDGGSIGGGTTGDSSTGDGNGDEPRR</sequence>
<evidence type="ECO:0000313" key="3">
    <source>
        <dbReference type="Proteomes" id="UP001500751"/>
    </source>
</evidence>
<keyword evidence="3" id="KW-1185">Reference proteome</keyword>
<protein>
    <submittedName>
        <fullName evidence="2">Uncharacterized protein</fullName>
    </submittedName>
</protein>
<feature type="region of interest" description="Disordered" evidence="1">
    <location>
        <begin position="1"/>
        <end position="25"/>
    </location>
</feature>
<dbReference type="Proteomes" id="UP001500751">
    <property type="component" value="Unassembled WGS sequence"/>
</dbReference>
<comment type="caution">
    <text evidence="2">The sequence shown here is derived from an EMBL/GenBank/DDBJ whole genome shotgun (WGS) entry which is preliminary data.</text>
</comment>
<dbReference type="RefSeq" id="WP_344669829.1">
    <property type="nucleotide sequence ID" value="NZ_BAAAQN010000052.1"/>
</dbReference>
<name>A0ABP5GTD3_9ACTN</name>
<accession>A0ABP5GTD3</accession>
<evidence type="ECO:0000313" key="2">
    <source>
        <dbReference type="EMBL" id="GAA2051600.1"/>
    </source>
</evidence>